<proteinExistence type="predicted"/>
<dbReference type="PANTHER" id="PTHR30154:SF53">
    <property type="entry name" value="HTH-TYPE TRANSCRIPTIONAL REGULATOR LRPC"/>
    <property type="match status" value="1"/>
</dbReference>
<keyword evidence="1" id="KW-0805">Transcription regulation</keyword>
<dbReference type="PANTHER" id="PTHR30154">
    <property type="entry name" value="LEUCINE-RESPONSIVE REGULATORY PROTEIN"/>
    <property type="match status" value="1"/>
</dbReference>
<protein>
    <submittedName>
        <fullName evidence="5">Lrp/AsnC family transcriptional regulator</fullName>
    </submittedName>
</protein>
<dbReference type="InterPro" id="IPR011991">
    <property type="entry name" value="ArsR-like_HTH"/>
</dbReference>
<organism evidence="5 6">
    <name type="scientific">Salininema proteolyticum</name>
    <dbReference type="NCBI Taxonomy" id="1607685"/>
    <lineage>
        <taxon>Bacteria</taxon>
        <taxon>Bacillati</taxon>
        <taxon>Actinomycetota</taxon>
        <taxon>Actinomycetes</taxon>
        <taxon>Glycomycetales</taxon>
        <taxon>Glycomycetaceae</taxon>
        <taxon>Salininema</taxon>
    </lineage>
</organism>
<keyword evidence="2" id="KW-0238">DNA-binding</keyword>
<evidence type="ECO:0000259" key="4">
    <source>
        <dbReference type="PROSITE" id="PS50956"/>
    </source>
</evidence>
<dbReference type="PROSITE" id="PS50956">
    <property type="entry name" value="HTH_ASNC_2"/>
    <property type="match status" value="1"/>
</dbReference>
<dbReference type="InterPro" id="IPR019885">
    <property type="entry name" value="Tscrpt_reg_HTH_AsnC-type_CS"/>
</dbReference>
<dbReference type="Pfam" id="PF13404">
    <property type="entry name" value="HTH_AsnC-type"/>
    <property type="match status" value="1"/>
</dbReference>
<dbReference type="SMART" id="SM00344">
    <property type="entry name" value="HTH_ASNC"/>
    <property type="match status" value="1"/>
</dbReference>
<comment type="caution">
    <text evidence="5">The sequence shown here is derived from an EMBL/GenBank/DDBJ whole genome shotgun (WGS) entry which is preliminary data.</text>
</comment>
<evidence type="ECO:0000256" key="3">
    <source>
        <dbReference type="ARBA" id="ARBA00023163"/>
    </source>
</evidence>
<evidence type="ECO:0000313" key="5">
    <source>
        <dbReference type="EMBL" id="MFC4334990.1"/>
    </source>
</evidence>
<dbReference type="Gene3D" id="3.30.70.920">
    <property type="match status" value="1"/>
</dbReference>
<evidence type="ECO:0000313" key="6">
    <source>
        <dbReference type="Proteomes" id="UP001595823"/>
    </source>
</evidence>
<reference evidence="6" key="1">
    <citation type="journal article" date="2019" name="Int. J. Syst. Evol. Microbiol.">
        <title>The Global Catalogue of Microorganisms (GCM) 10K type strain sequencing project: providing services to taxonomists for standard genome sequencing and annotation.</title>
        <authorList>
            <consortium name="The Broad Institute Genomics Platform"/>
            <consortium name="The Broad Institute Genome Sequencing Center for Infectious Disease"/>
            <person name="Wu L."/>
            <person name="Ma J."/>
        </authorList>
    </citation>
    <scope>NUCLEOTIDE SEQUENCE [LARGE SCALE GENOMIC DNA]</scope>
    <source>
        <strain evidence="6">IBRC-M 10908</strain>
    </source>
</reference>
<sequence>MDSIDAQIIDLLRADGRLSYAELARQVGLTAPSVQDRVAKLEKAGVILGFRAIVDPAAVGSPVTALIGLVTNSARNYADITDHLHGIEEIEDCYFLAGEECYMLKVRVAKIEDLERLIESLGRIDGVSHTRTTITLSTKWEGRPKALRIEDE</sequence>
<dbReference type="EMBL" id="JBHSDK010000010">
    <property type="protein sequence ID" value="MFC4334990.1"/>
    <property type="molecule type" value="Genomic_DNA"/>
</dbReference>
<name>A0ABV8TWN0_9ACTN</name>
<dbReference type="InterPro" id="IPR036390">
    <property type="entry name" value="WH_DNA-bd_sf"/>
</dbReference>
<gene>
    <name evidence="5" type="ORF">ACFPET_07250</name>
</gene>
<keyword evidence="3" id="KW-0804">Transcription</keyword>
<dbReference type="Proteomes" id="UP001595823">
    <property type="component" value="Unassembled WGS sequence"/>
</dbReference>
<dbReference type="RefSeq" id="WP_380619221.1">
    <property type="nucleotide sequence ID" value="NZ_JBHSDK010000010.1"/>
</dbReference>
<accession>A0ABV8TWN0</accession>
<dbReference type="InterPro" id="IPR019887">
    <property type="entry name" value="Tscrpt_reg_AsnC/Lrp_C"/>
</dbReference>
<evidence type="ECO:0000256" key="1">
    <source>
        <dbReference type="ARBA" id="ARBA00023015"/>
    </source>
</evidence>
<evidence type="ECO:0000256" key="2">
    <source>
        <dbReference type="ARBA" id="ARBA00023125"/>
    </source>
</evidence>
<dbReference type="SUPFAM" id="SSF54909">
    <property type="entry name" value="Dimeric alpha+beta barrel"/>
    <property type="match status" value="1"/>
</dbReference>
<dbReference type="Pfam" id="PF01037">
    <property type="entry name" value="AsnC_trans_reg"/>
    <property type="match status" value="1"/>
</dbReference>
<dbReference type="PRINTS" id="PR00033">
    <property type="entry name" value="HTHASNC"/>
</dbReference>
<dbReference type="InterPro" id="IPR011008">
    <property type="entry name" value="Dimeric_a/b-barrel"/>
</dbReference>
<dbReference type="PROSITE" id="PS00519">
    <property type="entry name" value="HTH_ASNC_1"/>
    <property type="match status" value="1"/>
</dbReference>
<feature type="domain" description="HTH asnC-type" evidence="4">
    <location>
        <begin position="1"/>
        <end position="62"/>
    </location>
</feature>
<dbReference type="InterPro" id="IPR019888">
    <property type="entry name" value="Tscrpt_reg_AsnC-like"/>
</dbReference>
<dbReference type="Gene3D" id="1.10.10.10">
    <property type="entry name" value="Winged helix-like DNA-binding domain superfamily/Winged helix DNA-binding domain"/>
    <property type="match status" value="1"/>
</dbReference>
<dbReference type="InterPro" id="IPR036388">
    <property type="entry name" value="WH-like_DNA-bd_sf"/>
</dbReference>
<dbReference type="CDD" id="cd00090">
    <property type="entry name" value="HTH_ARSR"/>
    <property type="match status" value="1"/>
</dbReference>
<dbReference type="SUPFAM" id="SSF46785">
    <property type="entry name" value="Winged helix' DNA-binding domain"/>
    <property type="match status" value="1"/>
</dbReference>
<dbReference type="InterPro" id="IPR000485">
    <property type="entry name" value="AsnC-type_HTH_dom"/>
</dbReference>
<keyword evidence="6" id="KW-1185">Reference proteome</keyword>